<protein>
    <submittedName>
        <fullName evidence="5">Inhibitor of the KinA pathway to sporulation, predicted exonuclease</fullName>
    </submittedName>
</protein>
<keyword evidence="6" id="KW-1185">Reference proteome</keyword>
<dbReference type="GO" id="GO:0003676">
    <property type="term" value="F:nucleic acid binding"/>
    <property type="evidence" value="ECO:0007669"/>
    <property type="project" value="InterPro"/>
</dbReference>
<dbReference type="InterPro" id="IPR036397">
    <property type="entry name" value="RNaseH_sf"/>
</dbReference>
<evidence type="ECO:0000256" key="1">
    <source>
        <dbReference type="ARBA" id="ARBA00022722"/>
    </source>
</evidence>
<dbReference type="PANTHER" id="PTHR23044:SF61">
    <property type="entry name" value="3'-5' EXORIBONUCLEASE 1-RELATED"/>
    <property type="match status" value="1"/>
</dbReference>
<dbReference type="SMART" id="SM00479">
    <property type="entry name" value="EXOIII"/>
    <property type="match status" value="1"/>
</dbReference>
<accession>A0A1M5ZF71</accession>
<dbReference type="Gene3D" id="3.30.420.10">
    <property type="entry name" value="Ribonuclease H-like superfamily/Ribonuclease H"/>
    <property type="match status" value="1"/>
</dbReference>
<gene>
    <name evidence="5" type="ORF">SAMN02745129_0195</name>
</gene>
<evidence type="ECO:0000256" key="3">
    <source>
        <dbReference type="ARBA" id="ARBA00022839"/>
    </source>
</evidence>
<dbReference type="InterPro" id="IPR013520">
    <property type="entry name" value="Ribonucl_H"/>
</dbReference>
<dbReference type="SUPFAM" id="SSF53098">
    <property type="entry name" value="Ribonuclease H-like"/>
    <property type="match status" value="1"/>
</dbReference>
<evidence type="ECO:0000259" key="4">
    <source>
        <dbReference type="SMART" id="SM00479"/>
    </source>
</evidence>
<proteinExistence type="predicted"/>
<evidence type="ECO:0000313" key="6">
    <source>
        <dbReference type="Proteomes" id="UP000184268"/>
    </source>
</evidence>
<dbReference type="InterPro" id="IPR047201">
    <property type="entry name" value="ERI-1_3'hExo-like"/>
</dbReference>
<name>A0A1M5ZF71_9GAMM</name>
<dbReference type="GO" id="GO:0000175">
    <property type="term" value="F:3'-5'-RNA exonuclease activity"/>
    <property type="evidence" value="ECO:0007669"/>
    <property type="project" value="InterPro"/>
</dbReference>
<dbReference type="GO" id="GO:0006259">
    <property type="term" value="P:DNA metabolic process"/>
    <property type="evidence" value="ECO:0007669"/>
    <property type="project" value="UniProtKB-ARBA"/>
</dbReference>
<dbReference type="Proteomes" id="UP000184268">
    <property type="component" value="Unassembled WGS sequence"/>
</dbReference>
<organism evidence="5 6">
    <name type="scientific">Ferrimonas marina</name>
    <dbReference type="NCBI Taxonomy" id="299255"/>
    <lineage>
        <taxon>Bacteria</taxon>
        <taxon>Pseudomonadati</taxon>
        <taxon>Pseudomonadota</taxon>
        <taxon>Gammaproteobacteria</taxon>
        <taxon>Alteromonadales</taxon>
        <taxon>Ferrimonadaceae</taxon>
        <taxon>Ferrimonas</taxon>
    </lineage>
</organism>
<keyword evidence="1" id="KW-0540">Nuclease</keyword>
<reference evidence="5 6" key="1">
    <citation type="submission" date="2016-11" db="EMBL/GenBank/DDBJ databases">
        <authorList>
            <person name="Jaros S."/>
            <person name="Januszkiewicz K."/>
            <person name="Wedrychowicz H."/>
        </authorList>
    </citation>
    <scope>NUCLEOTIDE SEQUENCE [LARGE SCALE GENOMIC DNA]</scope>
    <source>
        <strain evidence="5 6">DSM 16917</strain>
    </source>
</reference>
<dbReference type="OrthoDB" id="4563729at2"/>
<dbReference type="Pfam" id="PF00929">
    <property type="entry name" value="RNase_T"/>
    <property type="match status" value="1"/>
</dbReference>
<dbReference type="STRING" id="299255.SAMN02745129_0195"/>
<dbReference type="InterPro" id="IPR051274">
    <property type="entry name" value="3-5_Exoribonuclease"/>
</dbReference>
<feature type="domain" description="Exonuclease" evidence="4">
    <location>
        <begin position="4"/>
        <end position="186"/>
    </location>
</feature>
<sequence length="198" mass="22412">MAKRIVCIDTELSCWDDPAFQKSQTLEIFQFGLALINADTLEIEKTGSYYVSNTRHEVSKFCYQLTGISQSTLDKRGMPLDHVTHLLKERWGVAQRWNALVTWGDERRWMEPDFVAKGVEYPFHNGLLNLADYYRFCHCQSKRDRASQKAAAERYGVTLAQPQHNAEADATTLARIVIAMIKAGELWAPLNASGAADV</sequence>
<dbReference type="AlphaFoldDB" id="A0A1M5ZF71"/>
<dbReference type="CDD" id="cd06133">
    <property type="entry name" value="ERI-1_3'hExo_like"/>
    <property type="match status" value="1"/>
</dbReference>
<evidence type="ECO:0000313" key="5">
    <source>
        <dbReference type="EMBL" id="SHI22812.1"/>
    </source>
</evidence>
<evidence type="ECO:0000256" key="2">
    <source>
        <dbReference type="ARBA" id="ARBA00022801"/>
    </source>
</evidence>
<dbReference type="PANTHER" id="PTHR23044">
    <property type="entry name" value="3'-5' EXONUCLEASE ERI1-RELATED"/>
    <property type="match status" value="1"/>
</dbReference>
<keyword evidence="3 5" id="KW-0269">Exonuclease</keyword>
<dbReference type="RefSeq" id="WP_067662429.1">
    <property type="nucleotide sequence ID" value="NZ_FQXG01000011.1"/>
</dbReference>
<dbReference type="EMBL" id="FQXG01000011">
    <property type="protein sequence ID" value="SHI22812.1"/>
    <property type="molecule type" value="Genomic_DNA"/>
</dbReference>
<keyword evidence="2" id="KW-0378">Hydrolase</keyword>
<dbReference type="InterPro" id="IPR012337">
    <property type="entry name" value="RNaseH-like_sf"/>
</dbReference>